<comment type="caution">
    <text evidence="1">The sequence shown here is derived from an EMBL/GenBank/DDBJ whole genome shotgun (WGS) entry which is preliminary data.</text>
</comment>
<dbReference type="AlphaFoldDB" id="A0AA88DGK2"/>
<keyword evidence="2" id="KW-1185">Reference proteome</keyword>
<accession>A0AA88DGK2</accession>
<organism evidence="1 2">
    <name type="scientific">Ficus carica</name>
    <name type="common">Common fig</name>
    <dbReference type="NCBI Taxonomy" id="3494"/>
    <lineage>
        <taxon>Eukaryota</taxon>
        <taxon>Viridiplantae</taxon>
        <taxon>Streptophyta</taxon>
        <taxon>Embryophyta</taxon>
        <taxon>Tracheophyta</taxon>
        <taxon>Spermatophyta</taxon>
        <taxon>Magnoliopsida</taxon>
        <taxon>eudicotyledons</taxon>
        <taxon>Gunneridae</taxon>
        <taxon>Pentapetalae</taxon>
        <taxon>rosids</taxon>
        <taxon>fabids</taxon>
        <taxon>Rosales</taxon>
        <taxon>Moraceae</taxon>
        <taxon>Ficeae</taxon>
        <taxon>Ficus</taxon>
    </lineage>
</organism>
<gene>
    <name evidence="1" type="ORF">TIFTF001_025330</name>
</gene>
<evidence type="ECO:0000313" key="1">
    <source>
        <dbReference type="EMBL" id="GMN56216.1"/>
    </source>
</evidence>
<dbReference type="EMBL" id="BTGU01000062">
    <property type="protein sequence ID" value="GMN56216.1"/>
    <property type="molecule type" value="Genomic_DNA"/>
</dbReference>
<dbReference type="Proteomes" id="UP001187192">
    <property type="component" value="Unassembled WGS sequence"/>
</dbReference>
<evidence type="ECO:0000313" key="2">
    <source>
        <dbReference type="Proteomes" id="UP001187192"/>
    </source>
</evidence>
<reference evidence="1" key="1">
    <citation type="submission" date="2023-07" db="EMBL/GenBank/DDBJ databases">
        <title>draft genome sequence of fig (Ficus carica).</title>
        <authorList>
            <person name="Takahashi T."/>
            <person name="Nishimura K."/>
        </authorList>
    </citation>
    <scope>NUCLEOTIDE SEQUENCE</scope>
</reference>
<protein>
    <submittedName>
        <fullName evidence="1">Uncharacterized protein</fullName>
    </submittedName>
</protein>
<proteinExistence type="predicted"/>
<name>A0AA88DGK2_FICCA</name>
<sequence length="55" mass="6161">MRLPPPPSSWLDGLMISAGMELDDPSWELAKLIDGLMISTGMELDDPSWEFINQI</sequence>